<evidence type="ECO:0000256" key="9">
    <source>
        <dbReference type="SAM" id="Phobius"/>
    </source>
</evidence>
<dbReference type="SMART" id="SM00388">
    <property type="entry name" value="HisKA"/>
    <property type="match status" value="1"/>
</dbReference>
<keyword evidence="4" id="KW-0597">Phosphoprotein</keyword>
<reference evidence="11 12" key="1">
    <citation type="submission" date="2020-10" db="EMBL/GenBank/DDBJ databases">
        <title>ChiBAC.</title>
        <authorList>
            <person name="Zenner C."/>
            <person name="Hitch T.C.A."/>
            <person name="Clavel T."/>
        </authorList>
    </citation>
    <scope>NUCLEOTIDE SEQUENCE [LARGE SCALE GENOMIC DNA]</scope>
    <source>
        <strain evidence="11 12">DSM 107455</strain>
    </source>
</reference>
<dbReference type="PROSITE" id="PS50109">
    <property type="entry name" value="HIS_KIN"/>
    <property type="match status" value="1"/>
</dbReference>
<evidence type="ECO:0000256" key="4">
    <source>
        <dbReference type="ARBA" id="ARBA00022553"/>
    </source>
</evidence>
<evidence type="ECO:0000256" key="1">
    <source>
        <dbReference type="ARBA" id="ARBA00000085"/>
    </source>
</evidence>
<dbReference type="PANTHER" id="PTHR45453">
    <property type="entry name" value="PHOSPHATE REGULON SENSOR PROTEIN PHOR"/>
    <property type="match status" value="1"/>
</dbReference>
<dbReference type="SUPFAM" id="SSF55874">
    <property type="entry name" value="ATPase domain of HSP90 chaperone/DNA topoisomerase II/histidine kinase"/>
    <property type="match status" value="1"/>
</dbReference>
<proteinExistence type="predicted"/>
<dbReference type="EMBL" id="JADCJZ010000003">
    <property type="protein sequence ID" value="MBE5024717.1"/>
    <property type="molecule type" value="Genomic_DNA"/>
</dbReference>
<evidence type="ECO:0000256" key="5">
    <source>
        <dbReference type="ARBA" id="ARBA00022679"/>
    </source>
</evidence>
<keyword evidence="9" id="KW-0472">Membrane</keyword>
<gene>
    <name evidence="11" type="ORF">INF26_07640</name>
</gene>
<keyword evidence="5" id="KW-0808">Transferase</keyword>
<dbReference type="RefSeq" id="WP_193530354.1">
    <property type="nucleotide sequence ID" value="NZ_JADCJZ010000003.1"/>
</dbReference>
<dbReference type="InterPro" id="IPR005467">
    <property type="entry name" value="His_kinase_dom"/>
</dbReference>
<dbReference type="Gene3D" id="1.10.287.130">
    <property type="match status" value="1"/>
</dbReference>
<dbReference type="Pfam" id="PF02518">
    <property type="entry name" value="HATPase_c"/>
    <property type="match status" value="1"/>
</dbReference>
<evidence type="ECO:0000256" key="3">
    <source>
        <dbReference type="ARBA" id="ARBA00012438"/>
    </source>
</evidence>
<comment type="subcellular location">
    <subcellularLocation>
        <location evidence="2">Cell membrane</location>
    </subcellularLocation>
</comment>
<dbReference type="InterPro" id="IPR036890">
    <property type="entry name" value="HATPase_C_sf"/>
</dbReference>
<evidence type="ECO:0000256" key="7">
    <source>
        <dbReference type="ARBA" id="ARBA00023012"/>
    </source>
</evidence>
<evidence type="ECO:0000313" key="12">
    <source>
        <dbReference type="Proteomes" id="UP001194273"/>
    </source>
</evidence>
<dbReference type="Gene3D" id="3.30.565.10">
    <property type="entry name" value="Histidine kinase-like ATPase, C-terminal domain"/>
    <property type="match status" value="1"/>
</dbReference>
<feature type="transmembrane region" description="Helical" evidence="9">
    <location>
        <begin position="152"/>
        <end position="174"/>
    </location>
</feature>
<organism evidence="11 12">
    <name type="scientific">Thermophilibacter gallinarum</name>
    <dbReference type="NCBI Taxonomy" id="2779357"/>
    <lineage>
        <taxon>Bacteria</taxon>
        <taxon>Bacillati</taxon>
        <taxon>Actinomycetota</taxon>
        <taxon>Coriobacteriia</taxon>
        <taxon>Coriobacteriales</taxon>
        <taxon>Atopobiaceae</taxon>
        <taxon>Thermophilibacter</taxon>
    </lineage>
</organism>
<dbReference type="PANTHER" id="PTHR45453:SF1">
    <property type="entry name" value="PHOSPHATE REGULON SENSOR PROTEIN PHOR"/>
    <property type="match status" value="1"/>
</dbReference>
<comment type="caution">
    <text evidence="11">The sequence shown here is derived from an EMBL/GenBank/DDBJ whole genome shotgun (WGS) entry which is preliminary data.</text>
</comment>
<protein>
    <recommendedName>
        <fullName evidence="8">Sensor-like histidine kinase SenX3</fullName>
        <ecNumber evidence="3">2.7.13.3</ecNumber>
    </recommendedName>
</protein>
<feature type="domain" description="Histidine kinase" evidence="10">
    <location>
        <begin position="190"/>
        <end position="407"/>
    </location>
</feature>
<comment type="catalytic activity">
    <reaction evidence="1">
        <text>ATP + protein L-histidine = ADP + protein N-phospho-L-histidine.</text>
        <dbReference type="EC" id="2.7.13.3"/>
    </reaction>
</comment>
<dbReference type="CDD" id="cd00082">
    <property type="entry name" value="HisKA"/>
    <property type="match status" value="1"/>
</dbReference>
<dbReference type="SUPFAM" id="SSF47384">
    <property type="entry name" value="Homodimeric domain of signal transducing histidine kinase"/>
    <property type="match status" value="1"/>
</dbReference>
<name>A0ABR9QUK8_9ACTN</name>
<dbReference type="Proteomes" id="UP001194273">
    <property type="component" value="Unassembled WGS sequence"/>
</dbReference>
<evidence type="ECO:0000313" key="11">
    <source>
        <dbReference type="EMBL" id="MBE5024717.1"/>
    </source>
</evidence>
<keyword evidence="6 11" id="KW-0418">Kinase</keyword>
<dbReference type="EC" id="2.7.13.3" evidence="3"/>
<accession>A0ABR9QUK8</accession>
<dbReference type="Pfam" id="PF00512">
    <property type="entry name" value="HisKA"/>
    <property type="match status" value="1"/>
</dbReference>
<keyword evidence="9" id="KW-1133">Transmembrane helix</keyword>
<dbReference type="InterPro" id="IPR003594">
    <property type="entry name" value="HATPase_dom"/>
</dbReference>
<dbReference type="GO" id="GO:0016301">
    <property type="term" value="F:kinase activity"/>
    <property type="evidence" value="ECO:0007669"/>
    <property type="project" value="UniProtKB-KW"/>
</dbReference>
<evidence type="ECO:0000256" key="8">
    <source>
        <dbReference type="ARBA" id="ARBA00039401"/>
    </source>
</evidence>
<evidence type="ECO:0000259" key="10">
    <source>
        <dbReference type="PROSITE" id="PS50109"/>
    </source>
</evidence>
<dbReference type="InterPro" id="IPR050351">
    <property type="entry name" value="BphY/WalK/GraS-like"/>
</dbReference>
<dbReference type="PRINTS" id="PR00344">
    <property type="entry name" value="BCTRLSENSOR"/>
</dbReference>
<dbReference type="InterPro" id="IPR004358">
    <property type="entry name" value="Sig_transdc_His_kin-like_C"/>
</dbReference>
<keyword evidence="7" id="KW-0902">Two-component regulatory system</keyword>
<dbReference type="InterPro" id="IPR036097">
    <property type="entry name" value="HisK_dim/P_sf"/>
</dbReference>
<keyword evidence="12" id="KW-1185">Reference proteome</keyword>
<feature type="transmembrane region" description="Helical" evidence="9">
    <location>
        <begin position="9"/>
        <end position="31"/>
    </location>
</feature>
<sequence length="407" mass="44468">MLKRLRREFIAITMLLVGLVLAGVLGITFFANAASLRAGADRILDRAVERGVSVGQLGDPTGTMGSDYMLAAVVDISREGAVLVVDETPFDVPLETLRAVILDASSSEASSGRCDEYPVMWKRAETSWGYRIAFLDTYTIDMALRDQAVTNVGVFLASMGALFAIAYVLSGWALRPVERAWRQQRRFVSDASHELKTPLAVILANTQILLKDEGVPEESRRWVESTADEAKHLRDLVEDLLTLARADEREAAGTARESVPEIELAPIVSECCLEFDAVAFERGCTIEQELSDDVRAHVTPDDYGRVVRTLLDNATKYASEGSAVSVRLGRSGRRSRLQVSNFGEVISPEDLEHLFDRFFRTDRARQRTDEGGFGLGLAIARGIVEAAGGTMSATSTAEDGTTMTVVI</sequence>
<evidence type="ECO:0000256" key="2">
    <source>
        <dbReference type="ARBA" id="ARBA00004236"/>
    </source>
</evidence>
<evidence type="ECO:0000256" key="6">
    <source>
        <dbReference type="ARBA" id="ARBA00022777"/>
    </source>
</evidence>
<dbReference type="SMART" id="SM00387">
    <property type="entry name" value="HATPase_c"/>
    <property type="match status" value="1"/>
</dbReference>
<keyword evidence="9" id="KW-0812">Transmembrane</keyword>
<dbReference type="InterPro" id="IPR003661">
    <property type="entry name" value="HisK_dim/P_dom"/>
</dbReference>